<reference evidence="2" key="1">
    <citation type="submission" date="2020-04" db="EMBL/GenBank/DDBJ databases">
        <authorList>
            <person name="Alioto T."/>
            <person name="Alioto T."/>
            <person name="Gomez Garrido J."/>
        </authorList>
    </citation>
    <scope>NUCLEOTIDE SEQUENCE</scope>
    <source>
        <strain evidence="2">A484AB</strain>
    </source>
</reference>
<comment type="caution">
    <text evidence="2">The sequence shown here is derived from an EMBL/GenBank/DDBJ whole genome shotgun (WGS) entry which is preliminary data.</text>
</comment>
<feature type="compositionally biased region" description="Basic residues" evidence="1">
    <location>
        <begin position="416"/>
        <end position="434"/>
    </location>
</feature>
<dbReference type="Gene3D" id="3.40.50.12690">
    <property type="match status" value="1"/>
</dbReference>
<feature type="compositionally biased region" description="Low complexity" evidence="1">
    <location>
        <begin position="391"/>
        <end position="408"/>
    </location>
</feature>
<dbReference type="Proteomes" id="UP001152795">
    <property type="component" value="Unassembled WGS sequence"/>
</dbReference>
<feature type="compositionally biased region" description="Polar residues" evidence="1">
    <location>
        <begin position="361"/>
        <end position="371"/>
    </location>
</feature>
<gene>
    <name evidence="2" type="ORF">PACLA_8A037033</name>
</gene>
<name>A0A7D9HE97_PARCT</name>
<evidence type="ECO:0000313" key="2">
    <source>
        <dbReference type="EMBL" id="CAB3980487.1"/>
    </source>
</evidence>
<proteinExistence type="predicted"/>
<dbReference type="SUPFAM" id="SSF52266">
    <property type="entry name" value="SGNH hydrolase"/>
    <property type="match status" value="1"/>
</dbReference>
<sequence length="606" mass="68010">MATDNASRSQPDKNSTSTTDYWMNSVNITLSIPPDLTLEKGKLKWLNNFEDLKLFVETTLQIEGTWSSPGGYLKAFSEDPESVLIRYYTDTKSLLFQSDRGKKIKNFLIGKIASISQPVGDKHSSRSSEQNSTSIHDDSIVLVNSPSQTLSERLDEDEYALNLSEFESVNTISVDNSSQTYEIESTEYHLTRVSRECNCACSQSSKDIEILKSTITKLQSSIDSFEIILKVLSMYNRAADMNDKYLKEINESKQHIVYLEQKLLETSQERDSLQLATRLIAQDKYCHHHTSQNEVAETAARKNDNVWQKVHNTNNNGVYHNKQTKQLTRTDIGTANRFELLINEDGNNSCCDPEQEHNHKSSQARNTQWTHDPSDHSQLDSNDDQSAQHVTSPQQTSTSSSLSNQTPNRGLNGKQGGKRHNGDRKNQKSGHSSRKVTIVGDSMLKNLKGYRMSKENKVKISTFPGSTTRDMYDYIKPVLRKKPNQVIIHVGTNSLRESESPTSCAEEIVELAKSSYLTGRSQKCNVRGCLSSSASVTRGVPQGSNLGPLLFLVYINDLPNCLSAAVPRMFADDTNISYAANTIAELENVINSELKKLKSWLEQIKP</sequence>
<accession>A0A7D9HE97</accession>
<keyword evidence="3" id="KW-1185">Reference proteome</keyword>
<evidence type="ECO:0000256" key="1">
    <source>
        <dbReference type="SAM" id="MobiDB-lite"/>
    </source>
</evidence>
<evidence type="ECO:0000313" key="3">
    <source>
        <dbReference type="Proteomes" id="UP001152795"/>
    </source>
</evidence>
<dbReference type="AlphaFoldDB" id="A0A7D9HE97"/>
<feature type="region of interest" description="Disordered" evidence="1">
    <location>
        <begin position="349"/>
        <end position="441"/>
    </location>
</feature>
<dbReference type="EMBL" id="CACRXK020000294">
    <property type="protein sequence ID" value="CAB3980487.1"/>
    <property type="molecule type" value="Genomic_DNA"/>
</dbReference>
<dbReference type="PANTHER" id="PTHR33332">
    <property type="entry name" value="REVERSE TRANSCRIPTASE DOMAIN-CONTAINING PROTEIN"/>
    <property type="match status" value="1"/>
</dbReference>
<protein>
    <submittedName>
        <fullName evidence="2">Uncharacterized protein</fullName>
    </submittedName>
</protein>
<organism evidence="2 3">
    <name type="scientific">Paramuricea clavata</name>
    <name type="common">Red gorgonian</name>
    <name type="synonym">Violescent sea-whip</name>
    <dbReference type="NCBI Taxonomy" id="317549"/>
    <lineage>
        <taxon>Eukaryota</taxon>
        <taxon>Metazoa</taxon>
        <taxon>Cnidaria</taxon>
        <taxon>Anthozoa</taxon>
        <taxon>Octocorallia</taxon>
        <taxon>Malacalcyonacea</taxon>
        <taxon>Plexauridae</taxon>
        <taxon>Paramuricea</taxon>
    </lineage>
</organism>